<evidence type="ECO:0000313" key="1">
    <source>
        <dbReference type="EMBL" id="VDK75878.1"/>
    </source>
</evidence>
<proteinExistence type="predicted"/>
<dbReference type="OrthoDB" id="5871186at2759"/>
<dbReference type="AlphaFoldDB" id="A0A3P6UAD7"/>
<keyword evidence="2" id="KW-1185">Reference proteome</keyword>
<evidence type="ECO:0000313" key="2">
    <source>
        <dbReference type="Proteomes" id="UP000277928"/>
    </source>
</evidence>
<dbReference type="OMA" id="QREIANT"/>
<accession>A0A3P6UAD7</accession>
<name>A0A3P6UAD7_LITSI</name>
<gene>
    <name evidence="1" type="ORF">NLS_LOCUS3096</name>
</gene>
<dbReference type="EMBL" id="UYRX01000159">
    <property type="protein sequence ID" value="VDK75878.1"/>
    <property type="molecule type" value="Genomic_DNA"/>
</dbReference>
<sequence>MRTINIRCDWSDLHEIRRRLCSSLQKCSNRLHWKTLSFVITHVDNSLQFSIQATAQPSLNSQKEQTLPTPPPSVQQQHESLKQAVLHDAKIQVTDWPIQASTPNQSKIATPSKDINSIVQSGTTVTAESENHLSQQIQEVKQTPIASSEQRSARRDVATQIDFKVGTELEKLSTSTTVLFGPYSLIRDGRSRSVKCIQIGDGNIKQLK</sequence>
<organism evidence="1 2">
    <name type="scientific">Litomosoides sigmodontis</name>
    <name type="common">Filarial nematode worm</name>
    <dbReference type="NCBI Taxonomy" id="42156"/>
    <lineage>
        <taxon>Eukaryota</taxon>
        <taxon>Metazoa</taxon>
        <taxon>Ecdysozoa</taxon>
        <taxon>Nematoda</taxon>
        <taxon>Chromadorea</taxon>
        <taxon>Rhabditida</taxon>
        <taxon>Spirurina</taxon>
        <taxon>Spiruromorpha</taxon>
        <taxon>Filarioidea</taxon>
        <taxon>Onchocercidae</taxon>
        <taxon>Litomosoides</taxon>
    </lineage>
</organism>
<reference evidence="1 2" key="1">
    <citation type="submission" date="2018-08" db="EMBL/GenBank/DDBJ databases">
        <authorList>
            <person name="Laetsch R D."/>
            <person name="Stevens L."/>
            <person name="Kumar S."/>
            <person name="Blaxter L. M."/>
        </authorList>
    </citation>
    <scope>NUCLEOTIDE SEQUENCE [LARGE SCALE GENOMIC DNA]</scope>
</reference>
<protein>
    <submittedName>
        <fullName evidence="1">Uncharacterized protein</fullName>
    </submittedName>
</protein>
<dbReference type="Proteomes" id="UP000277928">
    <property type="component" value="Unassembled WGS sequence"/>
</dbReference>